<dbReference type="Proteomes" id="UP000829194">
    <property type="component" value="Chromosome"/>
</dbReference>
<protein>
    <recommendedName>
        <fullName evidence="2">alpha-L-fucosidase</fullName>
        <ecNumber evidence="2">3.2.1.51</ecNumber>
    </recommendedName>
</protein>
<dbReference type="Pfam" id="PF01120">
    <property type="entry name" value="Alpha_L_fucos"/>
    <property type="match status" value="1"/>
</dbReference>
<evidence type="ECO:0000313" key="9">
    <source>
        <dbReference type="EMBL" id="UNP29934.1"/>
    </source>
</evidence>
<proteinExistence type="inferred from homology"/>
<dbReference type="PANTHER" id="PTHR10030">
    <property type="entry name" value="ALPHA-L-FUCOSIDASE"/>
    <property type="match status" value="1"/>
</dbReference>
<dbReference type="InterPro" id="IPR057739">
    <property type="entry name" value="Glyco_hydro_29_N"/>
</dbReference>
<dbReference type="InterPro" id="IPR006311">
    <property type="entry name" value="TAT_signal"/>
</dbReference>
<keyword evidence="4" id="KW-0378">Hydrolase</keyword>
<dbReference type="InterPro" id="IPR017853">
    <property type="entry name" value="GH"/>
</dbReference>
<organism evidence="9 10">
    <name type="scientific">Lysobacter gummosus</name>
    <dbReference type="NCBI Taxonomy" id="262324"/>
    <lineage>
        <taxon>Bacteria</taxon>
        <taxon>Pseudomonadati</taxon>
        <taxon>Pseudomonadota</taxon>
        <taxon>Gammaproteobacteria</taxon>
        <taxon>Lysobacterales</taxon>
        <taxon>Lysobacteraceae</taxon>
        <taxon>Lysobacter</taxon>
    </lineage>
</organism>
<dbReference type="PROSITE" id="PS51318">
    <property type="entry name" value="TAT"/>
    <property type="match status" value="1"/>
</dbReference>
<evidence type="ECO:0000256" key="4">
    <source>
        <dbReference type="ARBA" id="ARBA00022801"/>
    </source>
</evidence>
<dbReference type="Pfam" id="PF00754">
    <property type="entry name" value="F5_F8_type_C"/>
    <property type="match status" value="1"/>
</dbReference>
<evidence type="ECO:0000256" key="1">
    <source>
        <dbReference type="ARBA" id="ARBA00007951"/>
    </source>
</evidence>
<evidence type="ECO:0000256" key="6">
    <source>
        <dbReference type="SAM" id="MobiDB-lite"/>
    </source>
</evidence>
<dbReference type="EMBL" id="CP093547">
    <property type="protein sequence ID" value="UNP29934.1"/>
    <property type="molecule type" value="Genomic_DNA"/>
</dbReference>
<gene>
    <name evidence="9" type="ORF">MOV92_01205</name>
</gene>
<evidence type="ECO:0000256" key="7">
    <source>
        <dbReference type="SAM" id="SignalP"/>
    </source>
</evidence>
<dbReference type="Gene3D" id="3.20.20.80">
    <property type="entry name" value="Glycosidases"/>
    <property type="match status" value="1"/>
</dbReference>
<sequence>MDRRRFLVTTSTVAALGAAPLADALAGAPAPHARNDADTAPSRPRPSPQQLTWQREELAMFVHFTVNTFTDREWGEGTEDPRVFDPSDLDARQWARAAKAGGFRSLILTAKHHDGFCLWPTATTRHSVGSSPWRGGQGDVVREFVEACRAENLGVGFYLSPWDRHEPRYGSGKAYDDFYIAQLTELLSNYGPVVEVWFDGANGEGPNGKRQAYDWPRIHRTVRELQPQAMIFSDAGPDLRWIGNERGVAGSTCWSMVDPARVPHAGFDRPWVGEALQQGDPQGAVWRPGETDVSIRPGWFWHAAEDAKVRSADGLIDLYFSSVGRNSKLLLNVPPTRAGRFHDTDVANLAQFARKREAIFAGGNLLAGARVRASSSADAHPPAHVFDGDPQRFWMPAAPARAGWIEFEFDRPIEFDTLCLTEAIEHGQHIANHRFDAWRDGRWRTFAWGTTVGCKRLERFDPVRAQRLRLEVEFAYATPALSSVALYRSRPA</sequence>
<evidence type="ECO:0000256" key="2">
    <source>
        <dbReference type="ARBA" id="ARBA00012662"/>
    </source>
</evidence>
<dbReference type="InterPro" id="IPR000933">
    <property type="entry name" value="Glyco_hydro_29"/>
</dbReference>
<dbReference type="RefSeq" id="WP_083512216.1">
    <property type="nucleotide sequence ID" value="NZ_CP011131.1"/>
</dbReference>
<dbReference type="SMART" id="SM00812">
    <property type="entry name" value="Alpha_L_fucos"/>
    <property type="match status" value="1"/>
</dbReference>
<dbReference type="InterPro" id="IPR000421">
    <property type="entry name" value="FA58C"/>
</dbReference>
<evidence type="ECO:0000313" key="10">
    <source>
        <dbReference type="Proteomes" id="UP000829194"/>
    </source>
</evidence>
<evidence type="ECO:0000259" key="8">
    <source>
        <dbReference type="PROSITE" id="PS50022"/>
    </source>
</evidence>
<evidence type="ECO:0000256" key="3">
    <source>
        <dbReference type="ARBA" id="ARBA00022729"/>
    </source>
</evidence>
<evidence type="ECO:0000256" key="5">
    <source>
        <dbReference type="ARBA" id="ARBA00023295"/>
    </source>
</evidence>
<name>A0ABY3XDH8_9GAMM</name>
<comment type="similarity">
    <text evidence="1">Belongs to the glycosyl hydrolase 29 family.</text>
</comment>
<dbReference type="PROSITE" id="PS50022">
    <property type="entry name" value="FA58C_3"/>
    <property type="match status" value="1"/>
</dbReference>
<dbReference type="PANTHER" id="PTHR10030:SF37">
    <property type="entry name" value="ALPHA-L-FUCOSIDASE-RELATED"/>
    <property type="match status" value="1"/>
</dbReference>
<feature type="region of interest" description="Disordered" evidence="6">
    <location>
        <begin position="28"/>
        <end position="50"/>
    </location>
</feature>
<keyword evidence="3 7" id="KW-0732">Signal</keyword>
<feature type="domain" description="F5/8 type C" evidence="8">
    <location>
        <begin position="353"/>
        <end position="489"/>
    </location>
</feature>
<dbReference type="SUPFAM" id="SSF51445">
    <property type="entry name" value="(Trans)glycosidases"/>
    <property type="match status" value="1"/>
</dbReference>
<dbReference type="SUPFAM" id="SSF49785">
    <property type="entry name" value="Galactose-binding domain-like"/>
    <property type="match status" value="1"/>
</dbReference>
<dbReference type="EC" id="3.2.1.51" evidence="2"/>
<feature type="signal peptide" evidence="7">
    <location>
        <begin position="1"/>
        <end position="24"/>
    </location>
</feature>
<keyword evidence="10" id="KW-1185">Reference proteome</keyword>
<keyword evidence="5" id="KW-0326">Glycosidase</keyword>
<reference evidence="9 10" key="1">
    <citation type="submission" date="2022-03" db="EMBL/GenBank/DDBJ databases">
        <title>Complete genome sequence of Lysobacter capsici VKM B-2533 and Lysobacter gummosus 10.1.1, promising sources of lytic agents.</title>
        <authorList>
            <person name="Tarlachkov S.V."/>
            <person name="Kudryakova I.V."/>
            <person name="Afoshin A.S."/>
            <person name="Leontyevskaya E.A."/>
            <person name="Leontyevskaya N.V."/>
        </authorList>
    </citation>
    <scope>NUCLEOTIDE SEQUENCE [LARGE SCALE GENOMIC DNA]</scope>
    <source>
        <strain evidence="9 10">10.1.1</strain>
    </source>
</reference>
<feature type="chain" id="PRO_5045582345" description="alpha-L-fucosidase" evidence="7">
    <location>
        <begin position="25"/>
        <end position="492"/>
    </location>
</feature>
<accession>A0ABY3XDH8</accession>
<dbReference type="InterPro" id="IPR008979">
    <property type="entry name" value="Galactose-bd-like_sf"/>
</dbReference>
<dbReference type="Gene3D" id="2.60.120.260">
    <property type="entry name" value="Galactose-binding domain-like"/>
    <property type="match status" value="1"/>
</dbReference>